<reference evidence="2" key="1">
    <citation type="submission" date="2016-06" db="EMBL/GenBank/DDBJ databases">
        <title>Parallel loss of symbiosis genes in relatives of nitrogen-fixing non-legume Parasponia.</title>
        <authorList>
            <person name="Van Velzen R."/>
            <person name="Holmer R."/>
            <person name="Bu F."/>
            <person name="Rutten L."/>
            <person name="Van Zeijl A."/>
            <person name="Liu W."/>
            <person name="Santuari L."/>
            <person name="Cao Q."/>
            <person name="Sharma T."/>
            <person name="Shen D."/>
            <person name="Roswanjaya Y."/>
            <person name="Wardhani T."/>
            <person name="Kalhor M.S."/>
            <person name="Jansen J."/>
            <person name="Van den Hoogen J."/>
            <person name="Gungor B."/>
            <person name="Hartog M."/>
            <person name="Hontelez J."/>
            <person name="Verver J."/>
            <person name="Yang W.-C."/>
            <person name="Schijlen E."/>
            <person name="Repin R."/>
            <person name="Schilthuizen M."/>
            <person name="Schranz E."/>
            <person name="Heidstra R."/>
            <person name="Miyata K."/>
            <person name="Fedorova E."/>
            <person name="Kohlen W."/>
            <person name="Bisseling T."/>
            <person name="Smit S."/>
            <person name="Geurts R."/>
        </authorList>
    </citation>
    <scope>NUCLEOTIDE SEQUENCE [LARGE SCALE GENOMIC DNA]</scope>
    <source>
        <strain evidence="2">cv. RG33-2</strain>
    </source>
</reference>
<dbReference type="AlphaFoldDB" id="A0A2P5DET6"/>
<evidence type="ECO:0000313" key="1">
    <source>
        <dbReference type="EMBL" id="PON71770.1"/>
    </source>
</evidence>
<accession>A0A2P5DET6</accession>
<proteinExistence type="predicted"/>
<protein>
    <submittedName>
        <fullName evidence="1">Uncharacterized protein</fullName>
    </submittedName>
</protein>
<evidence type="ECO:0000313" key="2">
    <source>
        <dbReference type="Proteomes" id="UP000237000"/>
    </source>
</evidence>
<name>A0A2P5DET6_TREOI</name>
<sequence length="76" mass="8708">MRLKVWVGKKVQDEAKTIGGQREVKRIARGWRIGRKAWPELSVGEAVCFLGKLPGKIDFLPSTKKKSELFFFFLSL</sequence>
<gene>
    <name evidence="1" type="ORF">TorRG33x02_253620</name>
</gene>
<dbReference type="InParanoid" id="A0A2P5DET6"/>
<dbReference type="Proteomes" id="UP000237000">
    <property type="component" value="Unassembled WGS sequence"/>
</dbReference>
<comment type="caution">
    <text evidence="1">The sequence shown here is derived from an EMBL/GenBank/DDBJ whole genome shotgun (WGS) entry which is preliminary data.</text>
</comment>
<organism evidence="1 2">
    <name type="scientific">Trema orientale</name>
    <name type="common">Charcoal tree</name>
    <name type="synonym">Celtis orientalis</name>
    <dbReference type="NCBI Taxonomy" id="63057"/>
    <lineage>
        <taxon>Eukaryota</taxon>
        <taxon>Viridiplantae</taxon>
        <taxon>Streptophyta</taxon>
        <taxon>Embryophyta</taxon>
        <taxon>Tracheophyta</taxon>
        <taxon>Spermatophyta</taxon>
        <taxon>Magnoliopsida</taxon>
        <taxon>eudicotyledons</taxon>
        <taxon>Gunneridae</taxon>
        <taxon>Pentapetalae</taxon>
        <taxon>rosids</taxon>
        <taxon>fabids</taxon>
        <taxon>Rosales</taxon>
        <taxon>Cannabaceae</taxon>
        <taxon>Trema</taxon>
    </lineage>
</organism>
<keyword evidence="2" id="KW-1185">Reference proteome</keyword>
<dbReference type="EMBL" id="JXTC01000275">
    <property type="protein sequence ID" value="PON71770.1"/>
    <property type="molecule type" value="Genomic_DNA"/>
</dbReference>